<dbReference type="AlphaFoldDB" id="A0A6J6ZSQ0"/>
<protein>
    <submittedName>
        <fullName evidence="1">Unannotated protein</fullName>
    </submittedName>
</protein>
<evidence type="ECO:0000313" key="1">
    <source>
        <dbReference type="EMBL" id="CAB4823628.1"/>
    </source>
</evidence>
<dbReference type="InterPro" id="IPR029061">
    <property type="entry name" value="THDP-binding"/>
</dbReference>
<accession>A0A6J6ZSQ0</accession>
<dbReference type="SUPFAM" id="SSF52518">
    <property type="entry name" value="Thiamin diphosphate-binding fold (THDP-binding)"/>
    <property type="match status" value="1"/>
</dbReference>
<sequence length="99" mass="10574">MDLAANAASLGINVIDIKQTPSAIADLHAAVKKAKQSSTSTLIHINSDPLLYSPGGEGWWDVPIAPISTLKSTQDAYAQYKDEISLQRPLLGNGTKDKK</sequence>
<name>A0A6J6ZSQ0_9ZZZZ</name>
<gene>
    <name evidence="1" type="ORF">UFOPK3217_00307</name>
</gene>
<reference evidence="1" key="1">
    <citation type="submission" date="2020-05" db="EMBL/GenBank/DDBJ databases">
        <authorList>
            <person name="Chiriac C."/>
            <person name="Salcher M."/>
            <person name="Ghai R."/>
            <person name="Kavagutti S V."/>
        </authorList>
    </citation>
    <scope>NUCLEOTIDE SEQUENCE</scope>
</reference>
<proteinExistence type="predicted"/>
<dbReference type="EMBL" id="CAFABJ010000025">
    <property type="protein sequence ID" value="CAB4823628.1"/>
    <property type="molecule type" value="Genomic_DNA"/>
</dbReference>
<organism evidence="1">
    <name type="scientific">freshwater metagenome</name>
    <dbReference type="NCBI Taxonomy" id="449393"/>
    <lineage>
        <taxon>unclassified sequences</taxon>
        <taxon>metagenomes</taxon>
        <taxon>ecological metagenomes</taxon>
    </lineage>
</organism>